<feature type="transmembrane region" description="Helical" evidence="5">
    <location>
        <begin position="115"/>
        <end position="133"/>
    </location>
</feature>
<evidence type="ECO:0000313" key="6">
    <source>
        <dbReference type="EMBL" id="KAJ3488611.1"/>
    </source>
</evidence>
<accession>A0AAD5V852</accession>
<dbReference type="Proteomes" id="UP001212997">
    <property type="component" value="Unassembled WGS sequence"/>
</dbReference>
<feature type="transmembrane region" description="Helical" evidence="5">
    <location>
        <begin position="20"/>
        <end position="38"/>
    </location>
</feature>
<gene>
    <name evidence="6" type="ORF">NLI96_g2717</name>
</gene>
<proteinExistence type="predicted"/>
<dbReference type="AlphaFoldDB" id="A0AAD5V852"/>
<keyword evidence="2 5" id="KW-0812">Transmembrane</keyword>
<keyword evidence="7" id="KW-1185">Reference proteome</keyword>
<dbReference type="Pfam" id="PF01040">
    <property type="entry name" value="UbiA"/>
    <property type="match status" value="1"/>
</dbReference>
<dbReference type="GO" id="GO:0016020">
    <property type="term" value="C:membrane"/>
    <property type="evidence" value="ECO:0007669"/>
    <property type="project" value="UniProtKB-SubCell"/>
</dbReference>
<evidence type="ECO:0000256" key="5">
    <source>
        <dbReference type="SAM" id="Phobius"/>
    </source>
</evidence>
<sequence length="160" mass="17627">MAFLAYNEFGLSEHWLSKNLLNAIGYAAFEVGAVVVALSGEEKQLDYYAVKAVTISSLLIFTTIQSQDFKDEEGDRACGRKTVAILYPKVGRISLSILITAWAIVLPVIWHAPVLVSLLFLLMGVGIAVRFLALRDTASDRSSFMAYNVSIRDSSSQFKN</sequence>
<dbReference type="InterPro" id="IPR000537">
    <property type="entry name" value="UbiA_prenyltransferase"/>
</dbReference>
<comment type="subcellular location">
    <subcellularLocation>
        <location evidence="1">Membrane</location>
        <topology evidence="1">Multi-pass membrane protein</topology>
    </subcellularLocation>
</comment>
<dbReference type="EMBL" id="JANAWD010000063">
    <property type="protein sequence ID" value="KAJ3488611.1"/>
    <property type="molecule type" value="Genomic_DNA"/>
</dbReference>
<evidence type="ECO:0000256" key="2">
    <source>
        <dbReference type="ARBA" id="ARBA00022692"/>
    </source>
</evidence>
<evidence type="ECO:0000256" key="3">
    <source>
        <dbReference type="ARBA" id="ARBA00022989"/>
    </source>
</evidence>
<dbReference type="GO" id="GO:0016765">
    <property type="term" value="F:transferase activity, transferring alkyl or aryl (other than methyl) groups"/>
    <property type="evidence" value="ECO:0007669"/>
    <property type="project" value="InterPro"/>
</dbReference>
<evidence type="ECO:0000256" key="4">
    <source>
        <dbReference type="ARBA" id="ARBA00023136"/>
    </source>
</evidence>
<name>A0AAD5V852_9APHY</name>
<evidence type="ECO:0000256" key="1">
    <source>
        <dbReference type="ARBA" id="ARBA00004141"/>
    </source>
</evidence>
<feature type="transmembrane region" description="Helical" evidence="5">
    <location>
        <begin position="90"/>
        <end position="109"/>
    </location>
</feature>
<keyword evidence="3 5" id="KW-1133">Transmembrane helix</keyword>
<evidence type="ECO:0000313" key="7">
    <source>
        <dbReference type="Proteomes" id="UP001212997"/>
    </source>
</evidence>
<organism evidence="6 7">
    <name type="scientific">Meripilus lineatus</name>
    <dbReference type="NCBI Taxonomy" id="2056292"/>
    <lineage>
        <taxon>Eukaryota</taxon>
        <taxon>Fungi</taxon>
        <taxon>Dikarya</taxon>
        <taxon>Basidiomycota</taxon>
        <taxon>Agaricomycotina</taxon>
        <taxon>Agaricomycetes</taxon>
        <taxon>Polyporales</taxon>
        <taxon>Meripilaceae</taxon>
        <taxon>Meripilus</taxon>
    </lineage>
</organism>
<reference evidence="6" key="1">
    <citation type="submission" date="2022-07" db="EMBL/GenBank/DDBJ databases">
        <title>Genome Sequence of Physisporinus lineatus.</title>
        <authorList>
            <person name="Buettner E."/>
        </authorList>
    </citation>
    <scope>NUCLEOTIDE SEQUENCE</scope>
    <source>
        <strain evidence="6">VT162</strain>
    </source>
</reference>
<comment type="caution">
    <text evidence="6">The sequence shown here is derived from an EMBL/GenBank/DDBJ whole genome shotgun (WGS) entry which is preliminary data.</text>
</comment>
<protein>
    <submittedName>
        <fullName evidence="6">Uncharacterized protein</fullName>
    </submittedName>
</protein>
<keyword evidence="4 5" id="KW-0472">Membrane</keyword>